<protein>
    <submittedName>
        <fullName evidence="2">Uncharacterized protein</fullName>
    </submittedName>
</protein>
<accession>A0ABP9YQT1</accession>
<dbReference type="EMBL" id="BAABUK010000004">
    <property type="protein sequence ID" value="GAA5809211.1"/>
    <property type="molecule type" value="Genomic_DNA"/>
</dbReference>
<keyword evidence="3" id="KW-1185">Reference proteome</keyword>
<gene>
    <name evidence="2" type="ORF">MFLAVUS_002616</name>
</gene>
<reference evidence="2 3" key="1">
    <citation type="submission" date="2024-04" db="EMBL/GenBank/DDBJ databases">
        <title>genome sequences of Mucor flavus KT1a and Helicostylum pulchrum KT1b strains isolated from the surface of a dry-aged beef.</title>
        <authorList>
            <person name="Toyotome T."/>
            <person name="Hosono M."/>
            <person name="Torimaru M."/>
            <person name="Fukuda K."/>
            <person name="Mikami N."/>
        </authorList>
    </citation>
    <scope>NUCLEOTIDE SEQUENCE [LARGE SCALE GENOMIC DNA]</scope>
    <source>
        <strain evidence="2 3">KT1a</strain>
    </source>
</reference>
<evidence type="ECO:0000313" key="3">
    <source>
        <dbReference type="Proteomes" id="UP001473302"/>
    </source>
</evidence>
<proteinExistence type="predicted"/>
<evidence type="ECO:0000256" key="1">
    <source>
        <dbReference type="SAM" id="MobiDB-lite"/>
    </source>
</evidence>
<name>A0ABP9YQT1_9FUNG</name>
<organism evidence="2 3">
    <name type="scientific">Mucor flavus</name>
    <dbReference type="NCBI Taxonomy" id="439312"/>
    <lineage>
        <taxon>Eukaryota</taxon>
        <taxon>Fungi</taxon>
        <taxon>Fungi incertae sedis</taxon>
        <taxon>Mucoromycota</taxon>
        <taxon>Mucoromycotina</taxon>
        <taxon>Mucoromycetes</taxon>
        <taxon>Mucorales</taxon>
        <taxon>Mucorineae</taxon>
        <taxon>Mucoraceae</taxon>
        <taxon>Mucor</taxon>
    </lineage>
</organism>
<feature type="region of interest" description="Disordered" evidence="1">
    <location>
        <begin position="15"/>
        <end position="35"/>
    </location>
</feature>
<feature type="compositionally biased region" description="Basic residues" evidence="1">
    <location>
        <begin position="17"/>
        <end position="26"/>
    </location>
</feature>
<evidence type="ECO:0000313" key="2">
    <source>
        <dbReference type="EMBL" id="GAA5809211.1"/>
    </source>
</evidence>
<dbReference type="Proteomes" id="UP001473302">
    <property type="component" value="Unassembled WGS sequence"/>
</dbReference>
<comment type="caution">
    <text evidence="2">The sequence shown here is derived from an EMBL/GenBank/DDBJ whole genome shotgun (WGS) entry which is preliminary data.</text>
</comment>
<sequence length="402" mass="45257">MSQISFLIHSNPDAHYRQKMSNKRRSTSSASGAPMDAKKIRINGLSKNYKFLSWIETSLRKSSPELDYFSYAEQINDTKEATNTSYKDLLLTLQQKQSSKLTSIAHSAETTLMILFGSSQTTSVTSRFDSTSVDLPPSESFFSNLPPSNISNDENISKTLAQTANLVSVHVGPLNITDMALESGRGTLKANTTQEKYDHIMASIKPKEVQISDDAKKLIDDLKSTQNISSRNMRNALYKHGYNPDYNLVVDANTGIVENLTRHFLDLIDSPSNPLNKRTLERTAAVYTSIVIINQIFLASNDIVELGWLEQEYTRTNKTKWDGILFKTGQHCISSGFIEFSGGSNGASTSDKEHNDIMKLYSKMVDVLNVYPPHVNKEIFCMRYYDNTIFFEKLVLIQNSMF</sequence>